<proteinExistence type="predicted"/>
<organism evidence="2 3">
    <name type="scientific">Glaciecola siphonariae</name>
    <dbReference type="NCBI Taxonomy" id="521012"/>
    <lineage>
        <taxon>Bacteria</taxon>
        <taxon>Pseudomonadati</taxon>
        <taxon>Pseudomonadota</taxon>
        <taxon>Gammaproteobacteria</taxon>
        <taxon>Alteromonadales</taxon>
        <taxon>Alteromonadaceae</taxon>
        <taxon>Glaciecola</taxon>
    </lineage>
</organism>
<dbReference type="Gene3D" id="3.40.190.10">
    <property type="entry name" value="Periplasmic binding protein-like II"/>
    <property type="match status" value="2"/>
</dbReference>
<dbReference type="SUPFAM" id="SSF53850">
    <property type="entry name" value="Periplasmic binding protein-like II"/>
    <property type="match status" value="1"/>
</dbReference>
<evidence type="ECO:0000313" key="2">
    <source>
        <dbReference type="EMBL" id="MFC4700723.1"/>
    </source>
</evidence>
<dbReference type="Proteomes" id="UP001595897">
    <property type="component" value="Unassembled WGS sequence"/>
</dbReference>
<evidence type="ECO:0000256" key="1">
    <source>
        <dbReference type="SAM" id="SignalP"/>
    </source>
</evidence>
<dbReference type="EMBL" id="JBHSGU010000003">
    <property type="protein sequence ID" value="MFC4700723.1"/>
    <property type="molecule type" value="Genomic_DNA"/>
</dbReference>
<dbReference type="RefSeq" id="WP_382408526.1">
    <property type="nucleotide sequence ID" value="NZ_JBHSGU010000003.1"/>
</dbReference>
<accession>A0ABV9LXM3</accession>
<evidence type="ECO:0008006" key="4">
    <source>
        <dbReference type="Google" id="ProtNLM"/>
    </source>
</evidence>
<evidence type="ECO:0000313" key="3">
    <source>
        <dbReference type="Proteomes" id="UP001595897"/>
    </source>
</evidence>
<sequence length="271" mass="30889">MFDYRSPALSKALTLLIILVYLAFNSAVADELSSQPQSTNNKKHYKIGVSFVNHYPHFDFSSAEDKGLSWAILEAFARDYGYTFEYVILPPVRLQSALDNRTVDFIYPDNPKWLAHKAEFDRNIYSIPITEATSASYVESFNQNLPLSEVTSVSIPFGYSAITWVEPIEKYNIKSIPVRDLEMALHALKTRTAVAADVEYNVGQHLIKSRPILGSLVVNKNLPKRAVNYHLSTKEHVLLLEQISQFSLEQKELIEMLRSTYGIKSYEQVFN</sequence>
<keyword evidence="3" id="KW-1185">Reference proteome</keyword>
<gene>
    <name evidence="2" type="ORF">ACFO4O_11170</name>
</gene>
<feature type="signal peptide" evidence="1">
    <location>
        <begin position="1"/>
        <end position="29"/>
    </location>
</feature>
<protein>
    <recommendedName>
        <fullName evidence="4">Solute-binding protein family 3/N-terminal domain-containing protein</fullName>
    </recommendedName>
</protein>
<name>A0ABV9LXM3_9ALTE</name>
<feature type="chain" id="PRO_5045102407" description="Solute-binding protein family 3/N-terminal domain-containing protein" evidence="1">
    <location>
        <begin position="30"/>
        <end position="271"/>
    </location>
</feature>
<keyword evidence="1" id="KW-0732">Signal</keyword>
<comment type="caution">
    <text evidence="2">The sequence shown here is derived from an EMBL/GenBank/DDBJ whole genome shotgun (WGS) entry which is preliminary data.</text>
</comment>
<reference evidence="3" key="1">
    <citation type="journal article" date="2019" name="Int. J. Syst. Evol. Microbiol.">
        <title>The Global Catalogue of Microorganisms (GCM) 10K type strain sequencing project: providing services to taxonomists for standard genome sequencing and annotation.</title>
        <authorList>
            <consortium name="The Broad Institute Genomics Platform"/>
            <consortium name="The Broad Institute Genome Sequencing Center for Infectious Disease"/>
            <person name="Wu L."/>
            <person name="Ma J."/>
        </authorList>
    </citation>
    <scope>NUCLEOTIDE SEQUENCE [LARGE SCALE GENOMIC DNA]</scope>
    <source>
        <strain evidence="3">KACC 12507</strain>
    </source>
</reference>